<feature type="domain" description="tRNA-specific 2-thiouridylase MnmA-like C-terminal" evidence="13">
    <location>
        <begin position="296"/>
        <end position="375"/>
    </location>
</feature>
<dbReference type="Pfam" id="PF03054">
    <property type="entry name" value="tRNA_Me_trans"/>
    <property type="match status" value="1"/>
</dbReference>
<dbReference type="CDD" id="cd01998">
    <property type="entry name" value="MnmA_TRMU-like"/>
    <property type="match status" value="1"/>
</dbReference>
<keyword evidence="16" id="KW-1185">Reference proteome</keyword>
<dbReference type="HAMAP" id="MF_00144">
    <property type="entry name" value="tRNA_thiouridyl_MnmA"/>
    <property type="match status" value="1"/>
</dbReference>
<keyword evidence="6" id="KW-0808">Transferase</keyword>
<dbReference type="STRING" id="610380.E2C8U0"/>
<keyword evidence="5" id="KW-0820">tRNA-binding</keyword>
<dbReference type="PANTHER" id="PTHR11933:SF5">
    <property type="entry name" value="MITOCHONDRIAL TRNA-SPECIFIC 2-THIOURIDYLASE 1"/>
    <property type="match status" value="1"/>
</dbReference>
<feature type="domain" description="tRNA-specific 2-thiouridylase MnmA-like central" evidence="14">
    <location>
        <begin position="221"/>
        <end position="283"/>
    </location>
</feature>
<dbReference type="InParanoid" id="E2C8U0"/>
<evidence type="ECO:0000256" key="1">
    <source>
        <dbReference type="ARBA" id="ARBA00003986"/>
    </source>
</evidence>
<evidence type="ECO:0000256" key="4">
    <source>
        <dbReference type="ARBA" id="ARBA00011953"/>
    </source>
</evidence>
<dbReference type="InterPro" id="IPR014729">
    <property type="entry name" value="Rossmann-like_a/b/a_fold"/>
</dbReference>
<dbReference type="GO" id="GO:0005524">
    <property type="term" value="F:ATP binding"/>
    <property type="evidence" value="ECO:0007669"/>
    <property type="project" value="UniProtKB-KW"/>
</dbReference>
<dbReference type="AlphaFoldDB" id="E2C8U0"/>
<evidence type="ECO:0000256" key="11">
    <source>
        <dbReference type="ARBA" id="ARBA00023157"/>
    </source>
</evidence>
<dbReference type="FunCoup" id="E2C8U0">
    <property type="interactions" value="1471"/>
</dbReference>
<evidence type="ECO:0000259" key="13">
    <source>
        <dbReference type="Pfam" id="PF20258"/>
    </source>
</evidence>
<proteinExistence type="inferred from homology"/>
<dbReference type="InterPro" id="IPR046884">
    <property type="entry name" value="MnmA-like_central"/>
</dbReference>
<evidence type="ECO:0000256" key="9">
    <source>
        <dbReference type="ARBA" id="ARBA00022840"/>
    </source>
</evidence>
<evidence type="ECO:0000256" key="10">
    <source>
        <dbReference type="ARBA" id="ARBA00022884"/>
    </source>
</evidence>
<dbReference type="GO" id="GO:0002143">
    <property type="term" value="P:tRNA wobble position uridine thiolation"/>
    <property type="evidence" value="ECO:0007669"/>
    <property type="project" value="TreeGrafter"/>
</dbReference>
<evidence type="ECO:0000256" key="3">
    <source>
        <dbReference type="ARBA" id="ARBA00006191"/>
    </source>
</evidence>
<comment type="catalytic activity">
    <reaction evidence="12">
        <text>5-taurinomethyluridine(34) in tRNA + S-sulfanyl-L-cysteinyl-[protein] + AH2 + ATP = 5-taurinomethyl-2-thiouridine(34) in tRNA + L-cysteinyl-[protein] + A + AMP + diphosphate + H(+)</text>
        <dbReference type="Rhea" id="RHEA:47040"/>
        <dbReference type="Rhea" id="RHEA-COMP:10131"/>
        <dbReference type="Rhea" id="RHEA-COMP:11726"/>
        <dbReference type="Rhea" id="RHEA-COMP:11732"/>
        <dbReference type="Rhea" id="RHEA-COMP:11733"/>
        <dbReference type="ChEBI" id="CHEBI:13193"/>
        <dbReference type="ChEBI" id="CHEBI:15378"/>
        <dbReference type="ChEBI" id="CHEBI:17499"/>
        <dbReference type="ChEBI" id="CHEBI:29950"/>
        <dbReference type="ChEBI" id="CHEBI:30616"/>
        <dbReference type="ChEBI" id="CHEBI:33019"/>
        <dbReference type="ChEBI" id="CHEBI:61963"/>
        <dbReference type="ChEBI" id="CHEBI:87171"/>
        <dbReference type="ChEBI" id="CHEBI:87172"/>
        <dbReference type="ChEBI" id="CHEBI:456215"/>
        <dbReference type="EC" id="2.8.1.14"/>
    </reaction>
</comment>
<evidence type="ECO:0000256" key="5">
    <source>
        <dbReference type="ARBA" id="ARBA00022555"/>
    </source>
</evidence>
<gene>
    <name evidence="15" type="ORF">EAI_04959</name>
</gene>
<evidence type="ECO:0000259" key="14">
    <source>
        <dbReference type="Pfam" id="PF20259"/>
    </source>
</evidence>
<dbReference type="GO" id="GO:0061708">
    <property type="term" value="F:tRNA-5-taurinomethyluridine 2-sulfurtransferase"/>
    <property type="evidence" value="ECO:0007669"/>
    <property type="project" value="UniProtKB-EC"/>
</dbReference>
<keyword evidence="10" id="KW-0694">RNA-binding</keyword>
<dbReference type="OrthoDB" id="3685at2759"/>
<comment type="similarity">
    <text evidence="3">Belongs to the MnmA/TRMU family.</text>
</comment>
<dbReference type="Pfam" id="PF20258">
    <property type="entry name" value="tRNA_Me_trans_C"/>
    <property type="match status" value="1"/>
</dbReference>
<dbReference type="InterPro" id="IPR004506">
    <property type="entry name" value="MnmA-like"/>
</dbReference>
<keyword evidence="9" id="KW-0067">ATP-binding</keyword>
<evidence type="ECO:0000313" key="16">
    <source>
        <dbReference type="Proteomes" id="UP000008237"/>
    </source>
</evidence>
<evidence type="ECO:0000256" key="7">
    <source>
        <dbReference type="ARBA" id="ARBA00022694"/>
    </source>
</evidence>
<dbReference type="NCBIfam" id="TIGR00420">
    <property type="entry name" value="trmU"/>
    <property type="match status" value="1"/>
</dbReference>
<reference evidence="15 16" key="1">
    <citation type="journal article" date="2010" name="Science">
        <title>Genomic comparison of the ants Camponotus floridanus and Harpegnathos saltator.</title>
        <authorList>
            <person name="Bonasio R."/>
            <person name="Zhang G."/>
            <person name="Ye C."/>
            <person name="Mutti N.S."/>
            <person name="Fang X."/>
            <person name="Qin N."/>
            <person name="Donahue G."/>
            <person name="Yang P."/>
            <person name="Li Q."/>
            <person name="Li C."/>
            <person name="Zhang P."/>
            <person name="Huang Z."/>
            <person name="Berger S.L."/>
            <person name="Reinberg D."/>
            <person name="Wang J."/>
            <person name="Liebig J."/>
        </authorList>
    </citation>
    <scope>NUCLEOTIDE SEQUENCE [LARGE SCALE GENOMIC DNA]</scope>
    <source>
        <strain evidence="15 16">R22 G/1</strain>
    </source>
</reference>
<evidence type="ECO:0000256" key="12">
    <source>
        <dbReference type="ARBA" id="ARBA00049564"/>
    </source>
</evidence>
<dbReference type="EMBL" id="GL453694">
    <property type="protein sequence ID" value="EFN75657.1"/>
    <property type="molecule type" value="Genomic_DNA"/>
</dbReference>
<evidence type="ECO:0000256" key="8">
    <source>
        <dbReference type="ARBA" id="ARBA00022741"/>
    </source>
</evidence>
<dbReference type="EC" id="2.8.1.14" evidence="4"/>
<dbReference type="NCBIfam" id="NF001138">
    <property type="entry name" value="PRK00143.1"/>
    <property type="match status" value="1"/>
</dbReference>
<dbReference type="PANTHER" id="PTHR11933">
    <property type="entry name" value="TRNA 5-METHYLAMINOMETHYL-2-THIOURIDYLATE -METHYLTRANSFERASE"/>
    <property type="match status" value="1"/>
</dbReference>
<protein>
    <recommendedName>
        <fullName evidence="4">tRNA-5-taurinomethyluridine 2-sulfurtransferase</fullName>
        <ecNumber evidence="4">2.8.1.14</ecNumber>
    </recommendedName>
</protein>
<accession>E2C8U0</accession>
<keyword evidence="11" id="KW-1015">Disulfide bond</keyword>
<keyword evidence="8" id="KW-0547">Nucleotide-binding</keyword>
<sequence length="408" mass="46733">MIRNIVVGMSGGVDSAVTAFLLKYKGFNVTGVFMKNWDIRDETGKCMIENDYEDARWTCDRLRIPLVQVDFVKEYWNEVFSDLVEKYQTGYTPNPDVLCNKYIKFDKFFHFALNKLQADAIATGHYARTSFGSYLEDYKADVGTYHLILRRVRLLQAYDRDKDQTFFLSQVSQQTLRRCMFPLGNYLKSHVKTIAKEASLYRIAQKKESMGICFVGKREFQHFISEYIDDKPGDYINLDSGLIVGKHNGIHKMTIGQRCRIGGRHKACFVSGKDQETSAVLVVEGTNHPALYTNFLITQDIHWISEEPSELRQSNGVFHCKFRFQHRKPLISCCVYKTSGEHRLFIRLSIPLRAITKGQYAVLYSGEECLGGSIISRLGPSYFALGRRNHGGETCHDNYMASTSIISL</sequence>
<organism evidence="16">
    <name type="scientific">Harpegnathos saltator</name>
    <name type="common">Jerdon's jumping ant</name>
    <dbReference type="NCBI Taxonomy" id="610380"/>
    <lineage>
        <taxon>Eukaryota</taxon>
        <taxon>Metazoa</taxon>
        <taxon>Ecdysozoa</taxon>
        <taxon>Arthropoda</taxon>
        <taxon>Hexapoda</taxon>
        <taxon>Insecta</taxon>
        <taxon>Pterygota</taxon>
        <taxon>Neoptera</taxon>
        <taxon>Endopterygota</taxon>
        <taxon>Hymenoptera</taxon>
        <taxon>Apocrita</taxon>
        <taxon>Aculeata</taxon>
        <taxon>Formicoidea</taxon>
        <taxon>Formicidae</taxon>
        <taxon>Ponerinae</taxon>
        <taxon>Ponerini</taxon>
        <taxon>Harpegnathos</taxon>
    </lineage>
</organism>
<dbReference type="Gene3D" id="2.40.30.10">
    <property type="entry name" value="Translation factors"/>
    <property type="match status" value="1"/>
</dbReference>
<keyword evidence="7" id="KW-0819">tRNA processing</keyword>
<comment type="function">
    <text evidence="1">Catalyzes the 2-thiolation of uridine at the wobble position (U34) of mitochondrial tRNA(Lys), tRNA(Glu) and tRNA(Gln). Required for the formation of 5-taurinomethyl-2-thiouridine (tm5s2U) of mitochondrial tRNA(Lys), tRNA(Glu), and tRNA(Gln) at the wobble position. ATP is required to activate the C2 atom of the wobble base.</text>
</comment>
<dbReference type="SUPFAM" id="SSF52402">
    <property type="entry name" value="Adenine nucleotide alpha hydrolases-like"/>
    <property type="match status" value="1"/>
</dbReference>
<dbReference type="Gene3D" id="2.30.30.280">
    <property type="entry name" value="Adenine nucleotide alpha hydrolases-like domains"/>
    <property type="match status" value="1"/>
</dbReference>
<dbReference type="InterPro" id="IPR046885">
    <property type="entry name" value="MnmA-like_C"/>
</dbReference>
<dbReference type="GO" id="GO:0005739">
    <property type="term" value="C:mitochondrion"/>
    <property type="evidence" value="ECO:0007669"/>
    <property type="project" value="UniProtKB-SubCell"/>
</dbReference>
<comment type="subcellular location">
    <subcellularLocation>
        <location evidence="2">Mitochondrion</location>
    </subcellularLocation>
</comment>
<dbReference type="InterPro" id="IPR023382">
    <property type="entry name" value="MnmA-like_central_sf"/>
</dbReference>
<dbReference type="GO" id="GO:0000049">
    <property type="term" value="F:tRNA binding"/>
    <property type="evidence" value="ECO:0007669"/>
    <property type="project" value="UniProtKB-KW"/>
</dbReference>
<dbReference type="Gene3D" id="3.40.50.620">
    <property type="entry name" value="HUPs"/>
    <property type="match status" value="1"/>
</dbReference>
<dbReference type="OMA" id="PFYVWDL"/>
<evidence type="ECO:0000313" key="15">
    <source>
        <dbReference type="EMBL" id="EFN75657.1"/>
    </source>
</evidence>
<dbReference type="Pfam" id="PF20259">
    <property type="entry name" value="tRNA_Me_trans_M"/>
    <property type="match status" value="1"/>
</dbReference>
<dbReference type="FunFam" id="3.40.50.620:FF:000104">
    <property type="entry name" value="Mitochondrial tRNA-specific 2-thiouridylase 1"/>
    <property type="match status" value="1"/>
</dbReference>
<name>E2C8U0_HARSA</name>
<evidence type="ECO:0000256" key="2">
    <source>
        <dbReference type="ARBA" id="ARBA00004173"/>
    </source>
</evidence>
<dbReference type="FunFam" id="2.30.30.280:FF:000001">
    <property type="entry name" value="tRNA-specific 2-thiouridylase MnmA"/>
    <property type="match status" value="1"/>
</dbReference>
<dbReference type="Proteomes" id="UP000008237">
    <property type="component" value="Unassembled WGS sequence"/>
</dbReference>
<evidence type="ECO:0000256" key="6">
    <source>
        <dbReference type="ARBA" id="ARBA00022679"/>
    </source>
</evidence>